<protein>
    <submittedName>
        <fullName evidence="1">Uncharacterized protein</fullName>
    </submittedName>
</protein>
<dbReference type="Proteomes" id="UP001157502">
    <property type="component" value="Chromosome 24"/>
</dbReference>
<accession>A0ACC2FPJ5</accession>
<comment type="caution">
    <text evidence="1">The sequence shown here is derived from an EMBL/GenBank/DDBJ whole genome shotgun (WGS) entry which is preliminary data.</text>
</comment>
<proteinExistence type="predicted"/>
<keyword evidence="2" id="KW-1185">Reference proteome</keyword>
<name>A0ACC2FPJ5_DALPE</name>
<reference evidence="1" key="1">
    <citation type="submission" date="2021-05" db="EMBL/GenBank/DDBJ databases">
        <authorList>
            <person name="Pan Q."/>
            <person name="Jouanno E."/>
            <person name="Zahm M."/>
            <person name="Klopp C."/>
            <person name="Cabau C."/>
            <person name="Louis A."/>
            <person name="Berthelot C."/>
            <person name="Parey E."/>
            <person name="Roest Crollius H."/>
            <person name="Montfort J."/>
            <person name="Robinson-Rechavi M."/>
            <person name="Bouchez O."/>
            <person name="Lampietro C."/>
            <person name="Lopez Roques C."/>
            <person name="Donnadieu C."/>
            <person name="Postlethwait J."/>
            <person name="Bobe J."/>
            <person name="Dillon D."/>
            <person name="Chandos A."/>
            <person name="von Hippel F."/>
            <person name="Guiguen Y."/>
        </authorList>
    </citation>
    <scope>NUCLEOTIDE SEQUENCE</scope>
    <source>
        <strain evidence="1">YG-Jan2019</strain>
    </source>
</reference>
<evidence type="ECO:0000313" key="1">
    <source>
        <dbReference type="EMBL" id="KAJ7993306.1"/>
    </source>
</evidence>
<gene>
    <name evidence="1" type="ORF">DPEC_G00271060</name>
</gene>
<sequence>MNSRLTKVQKNQVLSLLGRVKLSLLYKASVHTYSANIFHQKCDKQGPTISVGYNSKGHVFGGYTSRDYDVDMNGEFIHDDKAFLFRLCGNNPVKYPVENASKAIKMQNTSGPSFGESLVLMDNNTAKLIITPETDDYNIIVLQ</sequence>
<evidence type="ECO:0000313" key="2">
    <source>
        <dbReference type="Proteomes" id="UP001157502"/>
    </source>
</evidence>
<organism evidence="1 2">
    <name type="scientific">Dallia pectoralis</name>
    <name type="common">Alaska blackfish</name>
    <dbReference type="NCBI Taxonomy" id="75939"/>
    <lineage>
        <taxon>Eukaryota</taxon>
        <taxon>Metazoa</taxon>
        <taxon>Chordata</taxon>
        <taxon>Craniata</taxon>
        <taxon>Vertebrata</taxon>
        <taxon>Euteleostomi</taxon>
        <taxon>Actinopterygii</taxon>
        <taxon>Neopterygii</taxon>
        <taxon>Teleostei</taxon>
        <taxon>Protacanthopterygii</taxon>
        <taxon>Esociformes</taxon>
        <taxon>Umbridae</taxon>
        <taxon>Dallia</taxon>
    </lineage>
</organism>
<dbReference type="EMBL" id="CM055751">
    <property type="protein sequence ID" value="KAJ7993306.1"/>
    <property type="molecule type" value="Genomic_DNA"/>
</dbReference>